<dbReference type="Proteomes" id="UP000887581">
    <property type="component" value="Unplaced"/>
</dbReference>
<organism evidence="2 3">
    <name type="scientific">Setaria digitata</name>
    <dbReference type="NCBI Taxonomy" id="48799"/>
    <lineage>
        <taxon>Eukaryota</taxon>
        <taxon>Metazoa</taxon>
        <taxon>Ecdysozoa</taxon>
        <taxon>Nematoda</taxon>
        <taxon>Chromadorea</taxon>
        <taxon>Rhabditida</taxon>
        <taxon>Spirurina</taxon>
        <taxon>Spiruromorpha</taxon>
        <taxon>Filarioidea</taxon>
        <taxon>Setariidae</taxon>
        <taxon>Setaria</taxon>
    </lineage>
</organism>
<evidence type="ECO:0000256" key="1">
    <source>
        <dbReference type="SAM" id="MobiDB-lite"/>
    </source>
</evidence>
<keyword evidence="2" id="KW-1185">Reference proteome</keyword>
<protein>
    <submittedName>
        <fullName evidence="3">Uncharacterized protein</fullName>
    </submittedName>
</protein>
<feature type="region of interest" description="Disordered" evidence="1">
    <location>
        <begin position="1"/>
        <end position="44"/>
    </location>
</feature>
<evidence type="ECO:0000313" key="3">
    <source>
        <dbReference type="WBParaSite" id="sdigi.contig5.g681.t1"/>
    </source>
</evidence>
<dbReference type="WBParaSite" id="sdigi.contig5.g681.t1">
    <property type="protein sequence ID" value="sdigi.contig5.g681.t1"/>
    <property type="gene ID" value="sdigi.contig5.g681"/>
</dbReference>
<feature type="compositionally biased region" description="Polar residues" evidence="1">
    <location>
        <begin position="19"/>
        <end position="44"/>
    </location>
</feature>
<sequence length="57" mass="6394">MDKTGARNEYFGLKEAGDSSENLPKADNTTPTFSKTATSHDVQHQPQAYFNATECWR</sequence>
<evidence type="ECO:0000313" key="2">
    <source>
        <dbReference type="Proteomes" id="UP000887581"/>
    </source>
</evidence>
<name>A0A915PVX7_9BILA</name>
<dbReference type="AlphaFoldDB" id="A0A915PVX7"/>
<reference evidence="3" key="1">
    <citation type="submission" date="2022-11" db="UniProtKB">
        <authorList>
            <consortium name="WormBaseParasite"/>
        </authorList>
    </citation>
    <scope>IDENTIFICATION</scope>
</reference>
<accession>A0A915PVX7</accession>
<proteinExistence type="predicted"/>